<evidence type="ECO:0000256" key="1">
    <source>
        <dbReference type="SAM" id="MobiDB-lite"/>
    </source>
</evidence>
<dbReference type="KEGG" id="bco:Bcell_2688"/>
<accession>E6TVC6</accession>
<dbReference type="AlphaFoldDB" id="E6TVC6"/>
<gene>
    <name evidence="2" type="ordered locus">Bcell_2688</name>
</gene>
<dbReference type="EMBL" id="CP002394">
    <property type="protein sequence ID" value="ADU30943.1"/>
    <property type="molecule type" value="Genomic_DNA"/>
</dbReference>
<feature type="region of interest" description="Disordered" evidence="1">
    <location>
        <begin position="1"/>
        <end position="79"/>
    </location>
</feature>
<evidence type="ECO:0000313" key="2">
    <source>
        <dbReference type="EMBL" id="ADU30943.1"/>
    </source>
</evidence>
<dbReference type="RefSeq" id="WP_013489276.1">
    <property type="nucleotide sequence ID" value="NC_014829.1"/>
</dbReference>
<dbReference type="HOGENOM" id="CLU_173817_0_0_9"/>
<dbReference type="Proteomes" id="UP000001401">
    <property type="component" value="Chromosome"/>
</dbReference>
<dbReference type="Pfam" id="PF14179">
    <property type="entry name" value="YppG"/>
    <property type="match status" value="1"/>
</dbReference>
<name>E6TVC6_EVAC2</name>
<evidence type="ECO:0008006" key="4">
    <source>
        <dbReference type="Google" id="ProtNLM"/>
    </source>
</evidence>
<dbReference type="OrthoDB" id="2456726at2"/>
<sequence>MVFHPNHVRNYRQPNHNVYPPQYPPQQMYWQQPIQQQAQAPLQQRPQQQGFNGGNLAQAQGFQQPQPPQPPKPKSSFMNAFKNEEGKFDFEKTSTTIDQVMKVGNQISPIVKSVGSIFGTKK</sequence>
<dbReference type="STRING" id="649639.Bcell_2688"/>
<evidence type="ECO:0000313" key="3">
    <source>
        <dbReference type="Proteomes" id="UP000001401"/>
    </source>
</evidence>
<feature type="compositionally biased region" description="Low complexity" evidence="1">
    <location>
        <begin position="25"/>
        <end position="49"/>
    </location>
</feature>
<reference evidence="2" key="1">
    <citation type="submission" date="2010-12" db="EMBL/GenBank/DDBJ databases">
        <title>Complete sequence of Bacillus cellulosilyticus DSM 2522.</title>
        <authorList>
            <consortium name="US DOE Joint Genome Institute"/>
            <person name="Lucas S."/>
            <person name="Copeland A."/>
            <person name="Lapidus A."/>
            <person name="Cheng J.-F."/>
            <person name="Bruce D."/>
            <person name="Goodwin L."/>
            <person name="Pitluck S."/>
            <person name="Chertkov O."/>
            <person name="Detter J.C."/>
            <person name="Han C."/>
            <person name="Tapia R."/>
            <person name="Land M."/>
            <person name="Hauser L."/>
            <person name="Jeffries C."/>
            <person name="Kyrpides N."/>
            <person name="Ivanova N."/>
            <person name="Mikhailova N."/>
            <person name="Brumm P."/>
            <person name="Mead D."/>
            <person name="Woyke T."/>
        </authorList>
    </citation>
    <scope>NUCLEOTIDE SEQUENCE [LARGE SCALE GENOMIC DNA]</scope>
    <source>
        <strain evidence="2">DSM 2522</strain>
    </source>
</reference>
<proteinExistence type="predicted"/>
<feature type="compositionally biased region" description="Basic residues" evidence="1">
    <location>
        <begin position="1"/>
        <end position="10"/>
    </location>
</feature>
<organism evidence="2 3">
    <name type="scientific">Evansella cellulosilytica (strain ATCC 21833 / DSM 2522 / FERM P-1141 / JCM 9156 / N-4)</name>
    <name type="common">Bacillus cellulosilyticus</name>
    <dbReference type="NCBI Taxonomy" id="649639"/>
    <lineage>
        <taxon>Bacteria</taxon>
        <taxon>Bacillati</taxon>
        <taxon>Bacillota</taxon>
        <taxon>Bacilli</taxon>
        <taxon>Bacillales</taxon>
        <taxon>Bacillaceae</taxon>
        <taxon>Evansella</taxon>
    </lineage>
</organism>
<protein>
    <recommendedName>
        <fullName evidence="4">YppG-like protein</fullName>
    </recommendedName>
</protein>
<keyword evidence="3" id="KW-1185">Reference proteome</keyword>
<dbReference type="InterPro" id="IPR025555">
    <property type="entry name" value="YppG"/>
</dbReference>